<keyword evidence="1" id="KW-0732">Signal</keyword>
<sequence length="435" mass="48054">MYLACKKKYIQFAKLLLSMIVTISSTAAFAQNVTSPYSIFGVGDIETKDFGRYFGMGSTSIALRNGAAFNFSNPASLTALDPKVMNFDFIMRGRVSNFLVPGRDTVTSPSKDFAIRRISLAYKPEKRWAFAFGLRPYSTVNYMLNDSAKLADNTSILSKSVDGNGGLNQVFLSNGFALNKNFSVGLTTSVLFGTLQTNTTYTSSGIGLDVTRNEYDALHALMFTGGLQYAGKLSKHITQQLGFTISNAAKLTGQWSTEYVTSDSTITTEVNAAKHITLPVQIGVGYALVFNDNLTLSADYTSYNWKYQKVNYPSSYIDKAFRFSAGAEYSFKGKAGLQTVEKYYLQAGFSYEQSYIHVNNNPLADYSYSIGFGNRVTNGFGYRISNGGLSYNLGFEFGKKGSTSNNQIRESYTQFVIGLSFKAFWFNSAKYGKYN</sequence>
<feature type="signal peptide" evidence="1">
    <location>
        <begin position="1"/>
        <end position="30"/>
    </location>
</feature>
<evidence type="ECO:0000313" key="3">
    <source>
        <dbReference type="Proteomes" id="UP000199031"/>
    </source>
</evidence>
<reference evidence="2 3" key="1">
    <citation type="submission" date="2016-10" db="EMBL/GenBank/DDBJ databases">
        <authorList>
            <person name="de Groot N.N."/>
        </authorList>
    </citation>
    <scope>NUCLEOTIDE SEQUENCE [LARGE SCALE GENOMIC DNA]</scope>
    <source>
        <strain evidence="2 3">DSM 28286</strain>
    </source>
</reference>
<dbReference type="Proteomes" id="UP000199031">
    <property type="component" value="Unassembled WGS sequence"/>
</dbReference>
<dbReference type="EMBL" id="FOXQ01000004">
    <property type="protein sequence ID" value="SFP99942.1"/>
    <property type="molecule type" value="Genomic_DNA"/>
</dbReference>
<organism evidence="2 3">
    <name type="scientific">Parafilimonas terrae</name>
    <dbReference type="NCBI Taxonomy" id="1465490"/>
    <lineage>
        <taxon>Bacteria</taxon>
        <taxon>Pseudomonadati</taxon>
        <taxon>Bacteroidota</taxon>
        <taxon>Chitinophagia</taxon>
        <taxon>Chitinophagales</taxon>
        <taxon>Chitinophagaceae</taxon>
        <taxon>Parafilimonas</taxon>
    </lineage>
</organism>
<proteinExistence type="predicted"/>
<gene>
    <name evidence="2" type="ORF">SAMN05444277_10494</name>
</gene>
<protein>
    <submittedName>
        <fullName evidence="2">Long-chain fatty acid transport protein</fullName>
    </submittedName>
</protein>
<accession>A0A1I5UXL7</accession>
<dbReference type="AlphaFoldDB" id="A0A1I5UXL7"/>
<dbReference type="STRING" id="1465490.SAMN05444277_10494"/>
<evidence type="ECO:0000256" key="1">
    <source>
        <dbReference type="SAM" id="SignalP"/>
    </source>
</evidence>
<keyword evidence="3" id="KW-1185">Reference proteome</keyword>
<feature type="chain" id="PRO_5011728209" evidence="1">
    <location>
        <begin position="31"/>
        <end position="435"/>
    </location>
</feature>
<dbReference type="Gene3D" id="2.40.160.60">
    <property type="entry name" value="Outer membrane protein transport protein (OMPP1/FadL/TodX)"/>
    <property type="match status" value="1"/>
</dbReference>
<dbReference type="SUPFAM" id="SSF56935">
    <property type="entry name" value="Porins"/>
    <property type="match status" value="1"/>
</dbReference>
<evidence type="ECO:0000313" key="2">
    <source>
        <dbReference type="EMBL" id="SFP99942.1"/>
    </source>
</evidence>
<name>A0A1I5UXL7_9BACT</name>